<feature type="compositionally biased region" description="Gly residues" evidence="1">
    <location>
        <begin position="31"/>
        <end position="42"/>
    </location>
</feature>
<evidence type="ECO:0000313" key="4">
    <source>
        <dbReference type="Proteomes" id="UP001187415"/>
    </source>
</evidence>
<gene>
    <name evidence="3" type="ORF">Q5P01_020693</name>
</gene>
<dbReference type="Gene3D" id="2.60.40.10">
    <property type="entry name" value="Immunoglobulins"/>
    <property type="match status" value="1"/>
</dbReference>
<comment type="caution">
    <text evidence="3">The sequence shown here is derived from an EMBL/GenBank/DDBJ whole genome shotgun (WGS) entry which is preliminary data.</text>
</comment>
<feature type="region of interest" description="Disordered" evidence="1">
    <location>
        <begin position="25"/>
        <end position="60"/>
    </location>
</feature>
<dbReference type="EMBL" id="JAUPFM010000016">
    <property type="protein sequence ID" value="KAK2826479.1"/>
    <property type="molecule type" value="Genomic_DNA"/>
</dbReference>
<proteinExistence type="predicted"/>
<evidence type="ECO:0000256" key="1">
    <source>
        <dbReference type="SAM" id="MobiDB-lite"/>
    </source>
</evidence>
<protein>
    <recommendedName>
        <fullName evidence="2">Immunoglobulin C1-set domain-containing protein</fullName>
    </recommendedName>
</protein>
<reference evidence="3" key="1">
    <citation type="submission" date="2023-07" db="EMBL/GenBank/DDBJ databases">
        <title>Chromosome-level Genome Assembly of Striped Snakehead (Channa striata).</title>
        <authorList>
            <person name="Liu H."/>
        </authorList>
    </citation>
    <scope>NUCLEOTIDE SEQUENCE</scope>
    <source>
        <strain evidence="3">Gz</strain>
        <tissue evidence="3">Muscle</tissue>
    </source>
</reference>
<dbReference type="Pfam" id="PF07654">
    <property type="entry name" value="C1-set"/>
    <property type="match status" value="1"/>
</dbReference>
<feature type="domain" description="Immunoglobulin C1-set" evidence="2">
    <location>
        <begin position="48"/>
        <end position="82"/>
    </location>
</feature>
<evidence type="ECO:0000313" key="3">
    <source>
        <dbReference type="EMBL" id="KAK2826479.1"/>
    </source>
</evidence>
<dbReference type="SUPFAM" id="SSF48726">
    <property type="entry name" value="Immunoglobulin"/>
    <property type="match status" value="1"/>
</dbReference>
<name>A0AA88S3W6_CHASR</name>
<accession>A0AA88S3W6</accession>
<dbReference type="Proteomes" id="UP001187415">
    <property type="component" value="Unassembled WGS sequence"/>
</dbReference>
<dbReference type="InterPro" id="IPR003597">
    <property type="entry name" value="Ig_C1-set"/>
</dbReference>
<dbReference type="InterPro" id="IPR013783">
    <property type="entry name" value="Ig-like_fold"/>
</dbReference>
<dbReference type="InterPro" id="IPR036179">
    <property type="entry name" value="Ig-like_dom_sf"/>
</dbReference>
<organism evidence="3 4">
    <name type="scientific">Channa striata</name>
    <name type="common">Snakehead murrel</name>
    <name type="synonym">Ophicephalus striatus</name>
    <dbReference type="NCBI Taxonomy" id="64152"/>
    <lineage>
        <taxon>Eukaryota</taxon>
        <taxon>Metazoa</taxon>
        <taxon>Chordata</taxon>
        <taxon>Craniata</taxon>
        <taxon>Vertebrata</taxon>
        <taxon>Euteleostomi</taxon>
        <taxon>Actinopterygii</taxon>
        <taxon>Neopterygii</taxon>
        <taxon>Teleostei</taxon>
        <taxon>Neoteleostei</taxon>
        <taxon>Acanthomorphata</taxon>
        <taxon>Anabantaria</taxon>
        <taxon>Anabantiformes</taxon>
        <taxon>Channoidei</taxon>
        <taxon>Channidae</taxon>
        <taxon>Channa</taxon>
    </lineage>
</organism>
<evidence type="ECO:0000259" key="2">
    <source>
        <dbReference type="Pfam" id="PF07654"/>
    </source>
</evidence>
<keyword evidence="4" id="KW-1185">Reference proteome</keyword>
<sequence>MENVISSSVGLRGLGHVGLPAERLLSSGSRGELGGGRCGGDRGVLSSSEEEKNGRFSSSSTLTLNQENWMRGEVYSCKVLHHDHSQVKFVHRSQCGNQRS</sequence>
<dbReference type="AlphaFoldDB" id="A0AA88S3W6"/>